<protein>
    <submittedName>
        <fullName evidence="4">DNA replication regulator SLD3</fullName>
    </submittedName>
</protein>
<feature type="compositionally biased region" description="Polar residues" evidence="1">
    <location>
        <begin position="603"/>
        <end position="632"/>
    </location>
</feature>
<organism evidence="4 5">
    <name type="scientific">Candida glabrata</name>
    <name type="common">Yeast</name>
    <name type="synonym">Torulopsis glabrata</name>
    <dbReference type="NCBI Taxonomy" id="5478"/>
    <lineage>
        <taxon>Eukaryota</taxon>
        <taxon>Fungi</taxon>
        <taxon>Dikarya</taxon>
        <taxon>Ascomycota</taxon>
        <taxon>Saccharomycotina</taxon>
        <taxon>Saccharomycetes</taxon>
        <taxon>Saccharomycetales</taxon>
        <taxon>Saccharomycetaceae</taxon>
        <taxon>Nakaseomyces</taxon>
    </lineage>
</organism>
<feature type="compositionally biased region" description="Polar residues" evidence="1">
    <location>
        <begin position="326"/>
        <end position="335"/>
    </location>
</feature>
<evidence type="ECO:0000313" key="4">
    <source>
        <dbReference type="EMBL" id="KTB00013.1"/>
    </source>
</evidence>
<feature type="compositionally biased region" description="Polar residues" evidence="1">
    <location>
        <begin position="543"/>
        <end position="554"/>
    </location>
</feature>
<comment type="caution">
    <text evidence="4">The sequence shown here is derived from an EMBL/GenBank/DDBJ whole genome shotgun (WGS) entry which is preliminary data.</text>
</comment>
<feature type="domain" description="DNA replication regulator Sld3 C-terminal" evidence="2">
    <location>
        <begin position="281"/>
        <end position="704"/>
    </location>
</feature>
<dbReference type="Gene3D" id="1.20.58.2130">
    <property type="match status" value="2"/>
</dbReference>
<dbReference type="GO" id="GO:0031261">
    <property type="term" value="C:DNA replication preinitiation complex"/>
    <property type="evidence" value="ECO:0007669"/>
    <property type="project" value="TreeGrafter"/>
</dbReference>
<dbReference type="InterPro" id="IPR041393">
    <property type="entry name" value="Sld3_N"/>
</dbReference>
<dbReference type="Proteomes" id="UP000054886">
    <property type="component" value="Unassembled WGS sequence"/>
</dbReference>
<dbReference type="GO" id="GO:0006270">
    <property type="term" value="P:DNA replication initiation"/>
    <property type="evidence" value="ECO:0007669"/>
    <property type="project" value="InterPro"/>
</dbReference>
<dbReference type="VEuPathDB" id="FungiDB:CAGL0F07271g"/>
<dbReference type="EMBL" id="LLZZ01000141">
    <property type="protein sequence ID" value="KTB00013.1"/>
    <property type="molecule type" value="Genomic_DNA"/>
</dbReference>
<feature type="region of interest" description="Disordered" evidence="1">
    <location>
        <begin position="496"/>
        <end position="554"/>
    </location>
</feature>
<evidence type="ECO:0000313" key="5">
    <source>
        <dbReference type="Proteomes" id="UP000054886"/>
    </source>
</evidence>
<dbReference type="VEuPathDB" id="FungiDB:GVI51_F06831"/>
<feature type="compositionally biased region" description="Polar residues" evidence="1">
    <location>
        <begin position="704"/>
        <end position="721"/>
    </location>
</feature>
<name>A0A0W0CSY6_CANGB</name>
<dbReference type="PANTHER" id="PTHR28067:SF1">
    <property type="entry name" value="DNA REPLICATION REGULATOR SLD3"/>
    <property type="match status" value="1"/>
</dbReference>
<evidence type="ECO:0000259" key="3">
    <source>
        <dbReference type="Pfam" id="PF18523"/>
    </source>
</evidence>
<dbReference type="VEuPathDB" id="FungiDB:B1J91_F07271g"/>
<dbReference type="Pfam" id="PF08639">
    <property type="entry name" value="Sld3_STD"/>
    <property type="match status" value="2"/>
</dbReference>
<feature type="compositionally biased region" description="Polar residues" evidence="1">
    <location>
        <begin position="496"/>
        <end position="507"/>
    </location>
</feature>
<gene>
    <name evidence="4" type="ORF">AO440_001403</name>
</gene>
<sequence>MEQWSVVATLPVLPPDITIATDHPRVVHANILPDDVLSEVGNTPIYCKHILTDADDKFYVMERYGKEYWVIWLVEMDKHSITKLIDLIEFSDEVTTKEFGSTNGYQSIDEINNYGSSKAEWDEIKITKIFNSFAESTKDRKTNCNSSELFMTVPSNNEQNKNTRTETCLVSDPKIYFNQRYYSTLFELDNAITYFVKSHLPRVRNLFKANTSTSDYLSQYIALIKSSLIPVRNFDERHTLNGLTTLLSTFDPNSEILELLTASQNLTDDSLGNDLSEKMLMLSVLKYRELKIQVVLLLEMMHLLSLDEQFDSFEKQYKNKLEQRSRNVTRSSFMQRRSRTRKNPSTSRELDSPKGIDINNNNDNNSNNNVNDGTFKITTQTDTIQNNIFDFYELLDIYLDKLLITDILMSSTNLDNNNTDSESDQPEENMVETKKYNFQHYMKRILDKNDEASVVGFVNYTLIPYYNRKAPNTIKFIIQKLKGPSMRKQPLKRITTGNTVNESTPLMDNSFNDFSNTNNGTDPLRASSVQYASSEKNKEELRSSSPSRKSTFLSQRANSNLTDFIEKEGSVNKRLLPISRTTSDISFLEKRQFAVDNSRHLDSQNPQVSTTSDKNTQPKMSNSISRLKQQSFRRVGRNKSIFKKSTDATSSFAFSHKNIKEVNETNTIQVLSTPMGKRQSNLKAQEQSPLIIESPDAGIIAKSQTNVKGNSENNNTKTSIPPNKKVKRRLFAP</sequence>
<dbReference type="Pfam" id="PF18523">
    <property type="entry name" value="Sld3_N"/>
    <property type="match status" value="1"/>
</dbReference>
<feature type="region of interest" description="Disordered" evidence="1">
    <location>
        <begin position="704"/>
        <end position="733"/>
    </location>
</feature>
<dbReference type="InterPro" id="IPR042511">
    <property type="entry name" value="Sld3"/>
</dbReference>
<proteinExistence type="predicted"/>
<feature type="compositionally biased region" description="Low complexity" evidence="1">
    <location>
        <begin position="359"/>
        <end position="369"/>
    </location>
</feature>
<evidence type="ECO:0000259" key="2">
    <source>
        <dbReference type="Pfam" id="PF08639"/>
    </source>
</evidence>
<dbReference type="PANTHER" id="PTHR28067">
    <property type="entry name" value="DNA REPLICATION REGULATOR SLD3"/>
    <property type="match status" value="1"/>
</dbReference>
<dbReference type="AlphaFoldDB" id="A0A0W0CSY6"/>
<accession>A0A0W0CSY6</accession>
<evidence type="ECO:0000256" key="1">
    <source>
        <dbReference type="SAM" id="MobiDB-lite"/>
    </source>
</evidence>
<dbReference type="VEuPathDB" id="FungiDB:GWK60_F06809"/>
<feature type="compositionally biased region" description="Low complexity" evidence="1">
    <location>
        <begin position="508"/>
        <end position="521"/>
    </location>
</feature>
<dbReference type="InterPro" id="IPR013948">
    <property type="entry name" value="DNA_replication_reg_Sld3_C"/>
</dbReference>
<feature type="domain" description="Sld3 N-terminal" evidence="3">
    <location>
        <begin position="6"/>
        <end position="135"/>
    </location>
</feature>
<feature type="domain" description="DNA replication regulator Sld3 C-terminal" evidence="2">
    <location>
        <begin position="176"/>
        <end position="254"/>
    </location>
</feature>
<reference evidence="4 5" key="1">
    <citation type="submission" date="2015-10" db="EMBL/GenBank/DDBJ databases">
        <title>Draft genomes sequences of Candida glabrata isolates 1A, 1B, 2A, 2B, 3A and 3B.</title>
        <authorList>
            <person name="Haavelsrud O.E."/>
            <person name="Gaustad P."/>
        </authorList>
    </citation>
    <scope>NUCLEOTIDE SEQUENCE [LARGE SCALE GENOMIC DNA]</scope>
    <source>
        <strain evidence="4">910700640</strain>
    </source>
</reference>
<feature type="compositionally biased region" description="Basic residues" evidence="1">
    <location>
        <begin position="724"/>
        <end position="733"/>
    </location>
</feature>
<feature type="region of interest" description="Disordered" evidence="1">
    <location>
        <begin position="324"/>
        <end position="369"/>
    </location>
</feature>
<feature type="region of interest" description="Disordered" evidence="1">
    <location>
        <begin position="597"/>
        <end position="634"/>
    </location>
</feature>